<dbReference type="NCBIfam" id="TIGR00257">
    <property type="entry name" value="IMPACT_YIGZ"/>
    <property type="match status" value="1"/>
</dbReference>
<dbReference type="Gene3D" id="3.30.230.30">
    <property type="entry name" value="Impact, N-terminal domain"/>
    <property type="match status" value="1"/>
</dbReference>
<dbReference type="InterPro" id="IPR015796">
    <property type="entry name" value="Impact_YigZ-like"/>
</dbReference>
<dbReference type="RefSeq" id="WP_377362230.1">
    <property type="nucleotide sequence ID" value="NZ_JBHRYN010000006.1"/>
</dbReference>
<dbReference type="InterPro" id="IPR035647">
    <property type="entry name" value="EFG_III/V"/>
</dbReference>
<feature type="domain" description="Impact N-terminal" evidence="2">
    <location>
        <begin position="16"/>
        <end position="117"/>
    </location>
</feature>
<evidence type="ECO:0000259" key="2">
    <source>
        <dbReference type="Pfam" id="PF01205"/>
    </source>
</evidence>
<keyword evidence="4" id="KW-1185">Reference proteome</keyword>
<organism evidence="3 4">
    <name type="scientific">Reinekea marina</name>
    <dbReference type="NCBI Taxonomy" id="1310421"/>
    <lineage>
        <taxon>Bacteria</taxon>
        <taxon>Pseudomonadati</taxon>
        <taxon>Pseudomonadota</taxon>
        <taxon>Gammaproteobacteria</taxon>
        <taxon>Oceanospirillales</taxon>
        <taxon>Saccharospirillaceae</taxon>
        <taxon>Reinekea</taxon>
    </lineage>
</organism>
<protein>
    <submittedName>
        <fullName evidence="3">YigZ family protein</fullName>
    </submittedName>
</protein>
<dbReference type="PANTHER" id="PTHR16301:SF20">
    <property type="entry name" value="IMPACT FAMILY MEMBER YIGZ"/>
    <property type="match status" value="1"/>
</dbReference>
<dbReference type="InterPro" id="IPR020568">
    <property type="entry name" value="Ribosomal_Su5_D2-typ_SF"/>
</dbReference>
<dbReference type="InterPro" id="IPR023582">
    <property type="entry name" value="Impact"/>
</dbReference>
<accession>A0ABV7WN25</accession>
<evidence type="ECO:0000313" key="3">
    <source>
        <dbReference type="EMBL" id="MFC3700710.1"/>
    </source>
</evidence>
<dbReference type="Proteomes" id="UP001595710">
    <property type="component" value="Unassembled WGS sequence"/>
</dbReference>
<gene>
    <name evidence="3" type="ORF">ACFOND_03580</name>
</gene>
<dbReference type="EMBL" id="JBHRYN010000006">
    <property type="protein sequence ID" value="MFC3700710.1"/>
    <property type="molecule type" value="Genomic_DNA"/>
</dbReference>
<dbReference type="InterPro" id="IPR001498">
    <property type="entry name" value="Impact_N"/>
</dbReference>
<comment type="similarity">
    <text evidence="1">Belongs to the IMPACT family.</text>
</comment>
<evidence type="ECO:0000256" key="1">
    <source>
        <dbReference type="ARBA" id="ARBA00007665"/>
    </source>
</evidence>
<proteinExistence type="inferred from homology"/>
<sequence>MPSTLAEPVYCELEIKKSRFLTWLEPVASSEDAKARLTSIRKQYPDARHVCFAFYVNGSSGLSDDGEPSGTAAKPMFNVIAHNDLINVMAIVVRYFGGIKLGAGGLARAYGGAVAQAMTLANVVKVERKFTLKLTFDFALESQVRRVLAPFSIELENLQYTSTVSAVVTVSESTSAEVLSQLQSIAPGSSALVIDCDDPEAGL</sequence>
<reference evidence="4" key="1">
    <citation type="journal article" date="2019" name="Int. J. Syst. Evol. Microbiol.">
        <title>The Global Catalogue of Microorganisms (GCM) 10K type strain sequencing project: providing services to taxonomists for standard genome sequencing and annotation.</title>
        <authorList>
            <consortium name="The Broad Institute Genomics Platform"/>
            <consortium name="The Broad Institute Genome Sequencing Center for Infectious Disease"/>
            <person name="Wu L."/>
            <person name="Ma J."/>
        </authorList>
    </citation>
    <scope>NUCLEOTIDE SEQUENCE [LARGE SCALE GENOMIC DNA]</scope>
    <source>
        <strain evidence="4">CECT 8288</strain>
    </source>
</reference>
<dbReference type="SUPFAM" id="SSF54980">
    <property type="entry name" value="EF-G C-terminal domain-like"/>
    <property type="match status" value="1"/>
</dbReference>
<comment type="caution">
    <text evidence="3">The sequence shown here is derived from an EMBL/GenBank/DDBJ whole genome shotgun (WGS) entry which is preliminary data.</text>
</comment>
<dbReference type="SUPFAM" id="SSF54211">
    <property type="entry name" value="Ribosomal protein S5 domain 2-like"/>
    <property type="match status" value="1"/>
</dbReference>
<dbReference type="Pfam" id="PF01205">
    <property type="entry name" value="Impact_N"/>
    <property type="match status" value="1"/>
</dbReference>
<name>A0ABV7WN25_9GAMM</name>
<dbReference type="PANTHER" id="PTHR16301">
    <property type="entry name" value="IMPACT-RELATED"/>
    <property type="match status" value="1"/>
</dbReference>
<evidence type="ECO:0000313" key="4">
    <source>
        <dbReference type="Proteomes" id="UP001595710"/>
    </source>
</evidence>
<dbReference type="InterPro" id="IPR036956">
    <property type="entry name" value="Impact_N_sf"/>
</dbReference>